<reference evidence="4 5" key="1">
    <citation type="journal article" date="2008" name="Nature">
        <title>The genome of the choanoflagellate Monosiga brevicollis and the origin of metazoans.</title>
        <authorList>
            <consortium name="JGI Sequencing"/>
            <person name="King N."/>
            <person name="Westbrook M.J."/>
            <person name="Young S.L."/>
            <person name="Kuo A."/>
            <person name="Abedin M."/>
            <person name="Chapman J."/>
            <person name="Fairclough S."/>
            <person name="Hellsten U."/>
            <person name="Isogai Y."/>
            <person name="Letunic I."/>
            <person name="Marr M."/>
            <person name="Pincus D."/>
            <person name="Putnam N."/>
            <person name="Rokas A."/>
            <person name="Wright K.J."/>
            <person name="Zuzow R."/>
            <person name="Dirks W."/>
            <person name="Good M."/>
            <person name="Goodstein D."/>
            <person name="Lemons D."/>
            <person name="Li W."/>
            <person name="Lyons J.B."/>
            <person name="Morris A."/>
            <person name="Nichols S."/>
            <person name="Richter D.J."/>
            <person name="Salamov A."/>
            <person name="Bork P."/>
            <person name="Lim W.A."/>
            <person name="Manning G."/>
            <person name="Miller W.T."/>
            <person name="McGinnis W."/>
            <person name="Shapiro H."/>
            <person name="Tjian R."/>
            <person name="Grigoriev I.V."/>
            <person name="Rokhsar D."/>
        </authorList>
    </citation>
    <scope>NUCLEOTIDE SEQUENCE [LARGE SCALE GENOMIC DNA]</scope>
    <source>
        <strain evidence="5">MX1 / ATCC 50154</strain>
    </source>
</reference>
<dbReference type="GO" id="GO:0008270">
    <property type="term" value="F:zinc ion binding"/>
    <property type="evidence" value="ECO:0007669"/>
    <property type="project" value="UniProtKB-KW"/>
</dbReference>
<dbReference type="Gene3D" id="3.30.40.10">
    <property type="entry name" value="Zinc/RING finger domain, C3HC4 (zinc finger)"/>
    <property type="match status" value="1"/>
</dbReference>
<sequence length="283" mass="31684">MLEADCHSCLFLVVPAWGCDVRLYNGPGSLQTRPVVQLAVCAHYFHRECVAEWMSEHHSCPTCRSHAAVTRLACTYFGRIAHLPKSENSGQLPSSVHALLDSIETALAGSDLHAHEQHQHDLIIRRTCVSIGKDKTRLELPLTRLVSFHVKDNLVILVEGPALDALDKRNACHLLLLPNMDKAQLCMDVLLKTTRAFAEHLATRSGPNRPLAASRESINSVDSTDSAASVDPTPEQPARLNVVVMIIQREQKKKKNKKNKNKKKKKKKKHMKPSPLEERKEKK</sequence>
<dbReference type="RefSeq" id="XP_001744644.1">
    <property type="nucleotide sequence ID" value="XM_001744592.1"/>
</dbReference>
<protein>
    <recommendedName>
        <fullName evidence="3">RING-type domain-containing protein</fullName>
    </recommendedName>
</protein>
<dbReference type="InterPro" id="IPR001841">
    <property type="entry name" value="Znf_RING"/>
</dbReference>
<dbReference type="KEGG" id="mbr:MONBRDRAFT_36491"/>
<dbReference type="PROSITE" id="PS50089">
    <property type="entry name" value="ZF_RING_2"/>
    <property type="match status" value="1"/>
</dbReference>
<keyword evidence="1" id="KW-0862">Zinc</keyword>
<evidence type="ECO:0000256" key="1">
    <source>
        <dbReference type="PROSITE-ProRule" id="PRU00175"/>
    </source>
</evidence>
<evidence type="ECO:0000313" key="4">
    <source>
        <dbReference type="EMBL" id="EDQ90593.1"/>
    </source>
</evidence>
<organism evidence="4 5">
    <name type="scientific">Monosiga brevicollis</name>
    <name type="common">Choanoflagellate</name>
    <dbReference type="NCBI Taxonomy" id="81824"/>
    <lineage>
        <taxon>Eukaryota</taxon>
        <taxon>Choanoflagellata</taxon>
        <taxon>Craspedida</taxon>
        <taxon>Salpingoecidae</taxon>
        <taxon>Monosiga</taxon>
    </lineage>
</organism>
<proteinExistence type="predicted"/>
<dbReference type="SUPFAM" id="SSF57850">
    <property type="entry name" value="RING/U-box"/>
    <property type="match status" value="1"/>
</dbReference>
<evidence type="ECO:0000313" key="5">
    <source>
        <dbReference type="Proteomes" id="UP000001357"/>
    </source>
</evidence>
<keyword evidence="5" id="KW-1185">Reference proteome</keyword>
<dbReference type="GeneID" id="5890013"/>
<dbReference type="InParanoid" id="A9UVJ5"/>
<name>A9UVJ5_MONBE</name>
<gene>
    <name evidence="4" type="ORF">MONBRDRAFT_36491</name>
</gene>
<feature type="domain" description="RING-type" evidence="3">
    <location>
        <begin position="6"/>
        <end position="64"/>
    </location>
</feature>
<feature type="compositionally biased region" description="Low complexity" evidence="2">
    <location>
        <begin position="220"/>
        <end position="231"/>
    </location>
</feature>
<dbReference type="EMBL" id="CH991547">
    <property type="protein sequence ID" value="EDQ90593.1"/>
    <property type="molecule type" value="Genomic_DNA"/>
</dbReference>
<evidence type="ECO:0000256" key="2">
    <source>
        <dbReference type="SAM" id="MobiDB-lite"/>
    </source>
</evidence>
<dbReference type="InterPro" id="IPR013083">
    <property type="entry name" value="Znf_RING/FYVE/PHD"/>
</dbReference>
<dbReference type="Proteomes" id="UP000001357">
    <property type="component" value="Unassembled WGS sequence"/>
</dbReference>
<accession>A9UVJ5</accession>
<evidence type="ECO:0000259" key="3">
    <source>
        <dbReference type="PROSITE" id="PS50089"/>
    </source>
</evidence>
<feature type="region of interest" description="Disordered" evidence="2">
    <location>
        <begin position="202"/>
        <end position="283"/>
    </location>
</feature>
<dbReference type="AlphaFoldDB" id="A9UVJ5"/>
<keyword evidence="1" id="KW-0863">Zinc-finger</keyword>
<feature type="compositionally biased region" description="Basic residues" evidence="2">
    <location>
        <begin position="251"/>
        <end position="272"/>
    </location>
</feature>
<keyword evidence="1" id="KW-0479">Metal-binding</keyword>
<dbReference type="Pfam" id="PF13639">
    <property type="entry name" value="zf-RING_2"/>
    <property type="match status" value="1"/>
</dbReference>